<dbReference type="Gene3D" id="3.30.710.10">
    <property type="entry name" value="Potassium Channel Kv1.1, Chain A"/>
    <property type="match status" value="1"/>
</dbReference>
<evidence type="ECO:0000313" key="1">
    <source>
        <dbReference type="EMBL" id="KAF9066352.1"/>
    </source>
</evidence>
<dbReference type="InterPro" id="IPR011333">
    <property type="entry name" value="SKP1/BTB/POZ_sf"/>
</dbReference>
<evidence type="ECO:0008006" key="3">
    <source>
        <dbReference type="Google" id="ProtNLM"/>
    </source>
</evidence>
<reference evidence="1" key="1">
    <citation type="submission" date="2020-11" db="EMBL/GenBank/DDBJ databases">
        <authorList>
            <consortium name="DOE Joint Genome Institute"/>
            <person name="Ahrendt S."/>
            <person name="Riley R."/>
            <person name="Andreopoulos W."/>
            <person name="Labutti K."/>
            <person name="Pangilinan J."/>
            <person name="Ruiz-Duenas F.J."/>
            <person name="Barrasa J.M."/>
            <person name="Sanchez-Garcia M."/>
            <person name="Camarero S."/>
            <person name="Miyauchi S."/>
            <person name="Serrano A."/>
            <person name="Linde D."/>
            <person name="Babiker R."/>
            <person name="Drula E."/>
            <person name="Ayuso-Fernandez I."/>
            <person name="Pacheco R."/>
            <person name="Padilla G."/>
            <person name="Ferreira P."/>
            <person name="Barriuso J."/>
            <person name="Kellner H."/>
            <person name="Castanera R."/>
            <person name="Alfaro M."/>
            <person name="Ramirez L."/>
            <person name="Pisabarro A.G."/>
            <person name="Kuo A."/>
            <person name="Tritt A."/>
            <person name="Lipzen A."/>
            <person name="He G."/>
            <person name="Yan M."/>
            <person name="Ng V."/>
            <person name="Cullen D."/>
            <person name="Martin F."/>
            <person name="Rosso M.-N."/>
            <person name="Henrissat B."/>
            <person name="Hibbett D."/>
            <person name="Martinez A.T."/>
            <person name="Grigoriev I.V."/>
        </authorList>
    </citation>
    <scope>NUCLEOTIDE SEQUENCE</scope>
    <source>
        <strain evidence="1">AH 40177</strain>
    </source>
</reference>
<keyword evidence="2" id="KW-1185">Reference proteome</keyword>
<gene>
    <name evidence="1" type="ORF">BDP27DRAFT_1227768</name>
</gene>
<dbReference type="OrthoDB" id="3184970at2759"/>
<dbReference type="AlphaFoldDB" id="A0A9P5PNG8"/>
<dbReference type="EMBL" id="JADNRY010000089">
    <property type="protein sequence ID" value="KAF9066352.1"/>
    <property type="molecule type" value="Genomic_DNA"/>
</dbReference>
<protein>
    <recommendedName>
        <fullName evidence="3">BTB domain-containing protein</fullName>
    </recommendedName>
</protein>
<feature type="non-terminal residue" evidence="1">
    <location>
        <position position="259"/>
    </location>
</feature>
<comment type="caution">
    <text evidence="1">The sequence shown here is derived from an EMBL/GenBank/DDBJ whole genome shotgun (WGS) entry which is preliminary data.</text>
</comment>
<proteinExistence type="predicted"/>
<dbReference type="Proteomes" id="UP000772434">
    <property type="component" value="Unassembled WGS sequence"/>
</dbReference>
<evidence type="ECO:0000313" key="2">
    <source>
        <dbReference type="Proteomes" id="UP000772434"/>
    </source>
</evidence>
<accession>A0A9P5PNG8</accession>
<name>A0A9P5PNG8_9AGAR</name>
<organism evidence="1 2">
    <name type="scientific">Rhodocollybia butyracea</name>
    <dbReference type="NCBI Taxonomy" id="206335"/>
    <lineage>
        <taxon>Eukaryota</taxon>
        <taxon>Fungi</taxon>
        <taxon>Dikarya</taxon>
        <taxon>Basidiomycota</taxon>
        <taxon>Agaricomycotina</taxon>
        <taxon>Agaricomycetes</taxon>
        <taxon>Agaricomycetidae</taxon>
        <taxon>Agaricales</taxon>
        <taxon>Marasmiineae</taxon>
        <taxon>Omphalotaceae</taxon>
        <taxon>Rhodocollybia</taxon>
    </lineage>
</organism>
<sequence>DVIFRSSDEVLFFVHKGALGYCSGGFPDGDAITVDLEPVPLTESSNVLEILFRFVYPRRQPALDEMEFSLFLAVAEAAEKYEVYFAMNICQLRMKEYLPAQAAAIFGFAGKHNYPYLVAAASPLLIGKPLTEIVHILPTHLFVPWVSLVFVNRLGAKPKRVSFKALYQQRWSICLTQSVCIPTLGYYCQNRITCQQVAQNIQNLLSQNMARLLEIETVFEHKELCRHCQDAAWKEKIRQQVAIIPDFLTFWKQYREISM</sequence>